<dbReference type="PANTHER" id="PTHR13947:SF37">
    <property type="entry name" value="LD18367P"/>
    <property type="match status" value="1"/>
</dbReference>
<sequence length="165" mass="17992">MPRLDIRAADRPGDLGWIVMAQGESYAAEHGWNAEYEGLVARIVADFAAGHDPAREAAWIAEVDGERAGSIALVAAEEEGTARLRILFVAETARGLGLGSRLVAHCLDFARAAGYARVVLWTSSLLDAARRIYEANGFTLERETPFRGFGHDLTGQDWVLELKPQ</sequence>
<dbReference type="AlphaFoldDB" id="A0A426V4Q6"/>
<dbReference type="RefSeq" id="WP_125246342.1">
    <property type="nucleotide sequence ID" value="NZ_RSEB01000001.1"/>
</dbReference>
<accession>A0A426V4Q6</accession>
<dbReference type="InterPro" id="IPR000182">
    <property type="entry name" value="GNAT_dom"/>
</dbReference>
<protein>
    <submittedName>
        <fullName evidence="3">GNAT family N-acetyltransferase</fullName>
    </submittedName>
</protein>
<evidence type="ECO:0000313" key="4">
    <source>
        <dbReference type="Proteomes" id="UP000277256"/>
    </source>
</evidence>
<dbReference type="PANTHER" id="PTHR13947">
    <property type="entry name" value="GNAT FAMILY N-ACETYLTRANSFERASE"/>
    <property type="match status" value="1"/>
</dbReference>
<name>A0A426V4Q6_9ACTN</name>
<dbReference type="InterPro" id="IPR016181">
    <property type="entry name" value="Acyl_CoA_acyltransferase"/>
</dbReference>
<dbReference type="EMBL" id="RSEB01000001">
    <property type="protein sequence ID" value="RRS01867.1"/>
    <property type="molecule type" value="Genomic_DNA"/>
</dbReference>
<dbReference type="SUPFAM" id="SSF55729">
    <property type="entry name" value="Acyl-CoA N-acyltransferases (Nat)"/>
    <property type="match status" value="1"/>
</dbReference>
<dbReference type="Proteomes" id="UP000277256">
    <property type="component" value="Unassembled WGS sequence"/>
</dbReference>
<comment type="caution">
    <text evidence="3">The sequence shown here is derived from an EMBL/GenBank/DDBJ whole genome shotgun (WGS) entry which is preliminary data.</text>
</comment>
<dbReference type="Pfam" id="PF00583">
    <property type="entry name" value="Acetyltransf_1"/>
    <property type="match status" value="1"/>
</dbReference>
<dbReference type="GO" id="GO:0008080">
    <property type="term" value="F:N-acetyltransferase activity"/>
    <property type="evidence" value="ECO:0007669"/>
    <property type="project" value="InterPro"/>
</dbReference>
<dbReference type="PROSITE" id="PS51186">
    <property type="entry name" value="GNAT"/>
    <property type="match status" value="1"/>
</dbReference>
<evidence type="ECO:0000259" key="2">
    <source>
        <dbReference type="PROSITE" id="PS51186"/>
    </source>
</evidence>
<gene>
    <name evidence="3" type="ORF">EIW28_03740</name>
</gene>
<dbReference type="InterPro" id="IPR050769">
    <property type="entry name" value="NAT_camello-type"/>
</dbReference>
<dbReference type="OrthoDB" id="273614at2"/>
<reference evidence="3 4" key="1">
    <citation type="submission" date="2018-12" db="EMBL/GenBank/DDBJ databases">
        <title>Glycomyces sp. YIM 121974 draft genome.</title>
        <authorList>
            <person name="Li Q."/>
        </authorList>
    </citation>
    <scope>NUCLEOTIDE SEQUENCE [LARGE SCALE GENOMIC DNA]</scope>
    <source>
        <strain evidence="3 4">YIM 121974</strain>
    </source>
</reference>
<feature type="domain" description="N-acetyltransferase" evidence="2">
    <location>
        <begin position="4"/>
        <end position="165"/>
    </location>
</feature>
<organism evidence="3 4">
    <name type="scientific">Glycomyces terrestris</name>
    <dbReference type="NCBI Taxonomy" id="2493553"/>
    <lineage>
        <taxon>Bacteria</taxon>
        <taxon>Bacillati</taxon>
        <taxon>Actinomycetota</taxon>
        <taxon>Actinomycetes</taxon>
        <taxon>Glycomycetales</taxon>
        <taxon>Glycomycetaceae</taxon>
        <taxon>Glycomyces</taxon>
    </lineage>
</organism>
<proteinExistence type="predicted"/>
<evidence type="ECO:0000256" key="1">
    <source>
        <dbReference type="ARBA" id="ARBA00022679"/>
    </source>
</evidence>
<dbReference type="CDD" id="cd04301">
    <property type="entry name" value="NAT_SF"/>
    <property type="match status" value="1"/>
</dbReference>
<keyword evidence="1 3" id="KW-0808">Transferase</keyword>
<keyword evidence="4" id="KW-1185">Reference proteome</keyword>
<dbReference type="Gene3D" id="3.40.630.30">
    <property type="match status" value="1"/>
</dbReference>
<evidence type="ECO:0000313" key="3">
    <source>
        <dbReference type="EMBL" id="RRS01867.1"/>
    </source>
</evidence>